<keyword evidence="5 8" id="KW-1133">Transmembrane helix</keyword>
<comment type="subcellular location">
    <subcellularLocation>
        <location evidence="1">Membrane</location>
        <topology evidence="1">Multi-pass membrane protein</topology>
    </subcellularLocation>
</comment>
<evidence type="ECO:0000256" key="6">
    <source>
        <dbReference type="ARBA" id="ARBA00023136"/>
    </source>
</evidence>
<comment type="pathway">
    <text evidence="2">Carotenoid biosynthesis.</text>
</comment>
<evidence type="ECO:0000313" key="10">
    <source>
        <dbReference type="Proteomes" id="UP001500596"/>
    </source>
</evidence>
<keyword evidence="3 8" id="KW-0812">Transmembrane</keyword>
<feature type="transmembrane region" description="Helical" evidence="8">
    <location>
        <begin position="35"/>
        <end position="59"/>
    </location>
</feature>
<keyword evidence="7" id="KW-0413">Isomerase</keyword>
<gene>
    <name evidence="9" type="ORF">GCM10009807_20960</name>
</gene>
<evidence type="ECO:0000256" key="5">
    <source>
        <dbReference type="ARBA" id="ARBA00022989"/>
    </source>
</evidence>
<proteinExistence type="predicted"/>
<evidence type="ECO:0000256" key="4">
    <source>
        <dbReference type="ARBA" id="ARBA00022746"/>
    </source>
</evidence>
<evidence type="ECO:0000256" key="1">
    <source>
        <dbReference type="ARBA" id="ARBA00004141"/>
    </source>
</evidence>
<sequence length="121" mass="12688">MPGLYLLAILISAAGIATLDARFRLALWASPGRTLAAVGVGVAFFLAWDAVGIVTGVFLKGDSPYFTGIDIAPELPLEELFFLTFLCYLGLVAWAAGMRVLARRATQPGTDAPPSQGGESS</sequence>
<comment type="caution">
    <text evidence="9">The sequence shown here is derived from an EMBL/GenBank/DDBJ whole genome shotgun (WGS) entry which is preliminary data.</text>
</comment>
<dbReference type="EMBL" id="BAAAPK010000001">
    <property type="protein sequence ID" value="GAA1676764.1"/>
    <property type="molecule type" value="Genomic_DNA"/>
</dbReference>
<accession>A0ABP4SQP3</accession>
<feature type="transmembrane region" description="Helical" evidence="8">
    <location>
        <begin position="6"/>
        <end position="23"/>
    </location>
</feature>
<evidence type="ECO:0000256" key="2">
    <source>
        <dbReference type="ARBA" id="ARBA00004829"/>
    </source>
</evidence>
<dbReference type="RefSeq" id="WP_344054306.1">
    <property type="nucleotide sequence ID" value="NZ_BAAAPK010000001.1"/>
</dbReference>
<evidence type="ECO:0000256" key="3">
    <source>
        <dbReference type="ARBA" id="ARBA00022692"/>
    </source>
</evidence>
<reference evidence="10" key="1">
    <citation type="journal article" date="2019" name="Int. J. Syst. Evol. Microbiol.">
        <title>The Global Catalogue of Microorganisms (GCM) 10K type strain sequencing project: providing services to taxonomists for standard genome sequencing and annotation.</title>
        <authorList>
            <consortium name="The Broad Institute Genomics Platform"/>
            <consortium name="The Broad Institute Genome Sequencing Center for Infectious Disease"/>
            <person name="Wu L."/>
            <person name="Ma J."/>
        </authorList>
    </citation>
    <scope>NUCLEOTIDE SEQUENCE [LARGE SCALE GENOMIC DNA]</scope>
    <source>
        <strain evidence="10">JCM 15575</strain>
    </source>
</reference>
<dbReference type="NCBIfam" id="TIGR03462">
    <property type="entry name" value="CarR_dom_SF"/>
    <property type="match status" value="1"/>
</dbReference>
<evidence type="ECO:0000256" key="7">
    <source>
        <dbReference type="ARBA" id="ARBA00023235"/>
    </source>
</evidence>
<name>A0ABP4SQP3_9MICO</name>
<protein>
    <recommendedName>
        <fullName evidence="11">Lycopene cyclase domain-containing protein</fullName>
    </recommendedName>
</protein>
<dbReference type="Proteomes" id="UP001500596">
    <property type="component" value="Unassembled WGS sequence"/>
</dbReference>
<evidence type="ECO:0000256" key="8">
    <source>
        <dbReference type="SAM" id="Phobius"/>
    </source>
</evidence>
<organism evidence="9 10">
    <name type="scientific">Microbacterium lacus</name>
    <dbReference type="NCBI Taxonomy" id="415217"/>
    <lineage>
        <taxon>Bacteria</taxon>
        <taxon>Bacillati</taxon>
        <taxon>Actinomycetota</taxon>
        <taxon>Actinomycetes</taxon>
        <taxon>Micrococcales</taxon>
        <taxon>Microbacteriaceae</taxon>
        <taxon>Microbacterium</taxon>
    </lineage>
</organism>
<keyword evidence="10" id="KW-1185">Reference proteome</keyword>
<keyword evidence="4" id="KW-0125">Carotenoid biosynthesis</keyword>
<keyword evidence="6 8" id="KW-0472">Membrane</keyword>
<dbReference type="InterPro" id="IPR017825">
    <property type="entry name" value="Lycopene_cyclase_dom"/>
</dbReference>
<evidence type="ECO:0008006" key="11">
    <source>
        <dbReference type="Google" id="ProtNLM"/>
    </source>
</evidence>
<evidence type="ECO:0000313" key="9">
    <source>
        <dbReference type="EMBL" id="GAA1676764.1"/>
    </source>
</evidence>
<feature type="transmembrane region" description="Helical" evidence="8">
    <location>
        <begin position="79"/>
        <end position="97"/>
    </location>
</feature>